<comment type="caution">
    <text evidence="1">The sequence shown here is derived from an EMBL/GenBank/DDBJ whole genome shotgun (WGS) entry which is preliminary data.</text>
</comment>
<keyword evidence="2" id="KW-1185">Reference proteome</keyword>
<reference evidence="1 2" key="1">
    <citation type="submission" date="2014-06" db="EMBL/GenBank/DDBJ databases">
        <title>Draft genome sequence of Bacillus gaemokensis JCM 15801 (MCCC 1A00707).</title>
        <authorList>
            <person name="Lai Q."/>
            <person name="Liu Y."/>
            <person name="Shao Z."/>
        </authorList>
    </citation>
    <scope>NUCLEOTIDE SEQUENCE [LARGE SCALE GENOMIC DNA]</scope>
    <source>
        <strain evidence="1 2">JCM 15801</strain>
    </source>
</reference>
<dbReference type="RefSeq" id="WP_033676683.1">
    <property type="nucleotide sequence ID" value="NZ_JOTM01000024.1"/>
</dbReference>
<name>A0A073K8R2_9BACI</name>
<protein>
    <recommendedName>
        <fullName evidence="3">LlaJI restriction endonuclease</fullName>
    </recommendedName>
</protein>
<dbReference type="Pfam" id="PF09563">
    <property type="entry name" value="RE_LlaJI"/>
    <property type="match status" value="1"/>
</dbReference>
<dbReference type="STRING" id="574375.AZF08_13185"/>
<dbReference type="InterPro" id="IPR018579">
    <property type="entry name" value="Restrct_endonuc_II_LlaJI"/>
</dbReference>
<organism evidence="1 2">
    <name type="scientific">Bacillus gaemokensis</name>
    <dbReference type="NCBI Taxonomy" id="574375"/>
    <lineage>
        <taxon>Bacteria</taxon>
        <taxon>Bacillati</taxon>
        <taxon>Bacillota</taxon>
        <taxon>Bacilli</taxon>
        <taxon>Bacillales</taxon>
        <taxon>Bacillaceae</taxon>
        <taxon>Bacillus</taxon>
        <taxon>Bacillus cereus group</taxon>
    </lineage>
</organism>
<evidence type="ECO:0008006" key="3">
    <source>
        <dbReference type="Google" id="ProtNLM"/>
    </source>
</evidence>
<dbReference type="OrthoDB" id="9811025at2"/>
<proteinExistence type="predicted"/>
<evidence type="ECO:0000313" key="2">
    <source>
        <dbReference type="Proteomes" id="UP000027778"/>
    </source>
</evidence>
<evidence type="ECO:0000313" key="1">
    <source>
        <dbReference type="EMBL" id="KEK22847.1"/>
    </source>
</evidence>
<accession>A0A073K8R2</accession>
<sequence length="421" mass="50375">MENKVYFFTELKPEKVSVKIPNYFFKQGLCEEENDYIKFKITGFLVSQQNVFVIFPKGIFKSNDTSQNYFVAQILFKALLKYNKKSIQKFHINFGENNEDNSFLSLINWIVEDYKKYGLIKREFKKKEFNGDAKINWSKTIKETTPYIINGKVLYLDTISIKSLRSLNNEITTVQYLILKDIEEEYGWLLNFKIKHSSNLLDNQYTYERMRFILNNALRVTFNQKEINLYKMLLNYINNKLKATGKSDFQLLYTKYYQYIWEVICKQLFEDNANLKYLLPKPYWKVNSEIHETEQIPDILTEDNLNNLYIIDAKYYRSYDGINNLPGWKDIVKQLFYAKSIDDSKFKKIYNVFVFPSPDGDRKTNLLKHGTSSVNRKESEFGEIYSFNLNAFYAMYWYVQNEKGNVKQELLDYLDDRKRDE</sequence>
<gene>
    <name evidence="1" type="ORF">BAGA_15795</name>
</gene>
<dbReference type="AlphaFoldDB" id="A0A073K8R2"/>
<dbReference type="Proteomes" id="UP000027778">
    <property type="component" value="Unassembled WGS sequence"/>
</dbReference>
<dbReference type="EMBL" id="JOTM01000024">
    <property type="protein sequence ID" value="KEK22847.1"/>
    <property type="molecule type" value="Genomic_DNA"/>
</dbReference>
<dbReference type="eggNOG" id="ENOG502ZBUR">
    <property type="taxonomic scope" value="Bacteria"/>
</dbReference>